<reference evidence="3 5" key="3">
    <citation type="submission" date="2017-11" db="EMBL/GenBank/DDBJ databases">
        <title>De-novo sequencing of pomegranate (Punica granatum L.) genome.</title>
        <authorList>
            <person name="Akparov Z."/>
            <person name="Amiraslanov A."/>
            <person name="Hajiyeva S."/>
            <person name="Abbasov M."/>
            <person name="Kaur K."/>
            <person name="Hamwieh A."/>
            <person name="Solovyev V."/>
            <person name="Salamov A."/>
            <person name="Braich B."/>
            <person name="Kosarev P."/>
            <person name="Mahmoud A."/>
            <person name="Hajiyev E."/>
            <person name="Babayeva S."/>
            <person name="Izzatullayeva V."/>
            <person name="Mammadov A."/>
            <person name="Mammadov A."/>
            <person name="Sharifova S."/>
            <person name="Ojaghi J."/>
            <person name="Eynullazada K."/>
            <person name="Bayramov B."/>
            <person name="Abdulazimova A."/>
            <person name="Shahmuradov I."/>
        </authorList>
    </citation>
    <scope>NUCLEOTIDE SEQUENCE [LARGE SCALE GENOMIC DNA]</scope>
    <source>
        <strain evidence="3">AG2017</strain>
        <strain evidence="5">cv. AG2017</strain>
        <tissue evidence="3">Leaf</tissue>
    </source>
</reference>
<evidence type="ECO:0000256" key="1">
    <source>
        <dbReference type="SAM" id="MobiDB-lite"/>
    </source>
</evidence>
<dbReference type="EMBL" id="MTKT01006318">
    <property type="protein sequence ID" value="OWM63041.1"/>
    <property type="molecule type" value="Genomic_DNA"/>
</dbReference>
<sequence>MGVHGRGRGTDMRAGARAGAGEQVRRWARVGARERQRAFGTWTCMHVHACMQEGRPGHTGIVRESERANVRSSRVSVRSADERARAGVRRHQRVWAREQRLVESTG</sequence>
<dbReference type="Proteomes" id="UP000197138">
    <property type="component" value="Unassembled WGS sequence"/>
</dbReference>
<name>A0A218VSQ0_PUNGR</name>
<proteinExistence type="predicted"/>
<organism evidence="2 4">
    <name type="scientific">Punica granatum</name>
    <name type="common">Pomegranate</name>
    <dbReference type="NCBI Taxonomy" id="22663"/>
    <lineage>
        <taxon>Eukaryota</taxon>
        <taxon>Viridiplantae</taxon>
        <taxon>Streptophyta</taxon>
        <taxon>Embryophyta</taxon>
        <taxon>Tracheophyta</taxon>
        <taxon>Spermatophyta</taxon>
        <taxon>Magnoliopsida</taxon>
        <taxon>eudicotyledons</taxon>
        <taxon>Gunneridae</taxon>
        <taxon>Pentapetalae</taxon>
        <taxon>rosids</taxon>
        <taxon>malvids</taxon>
        <taxon>Myrtales</taxon>
        <taxon>Lythraceae</taxon>
        <taxon>Punica</taxon>
    </lineage>
</organism>
<accession>A0A218VSQ0</accession>
<dbReference type="AlphaFoldDB" id="A0A218VSQ0"/>
<gene>
    <name evidence="2" type="ORF">CDL15_Pgr026215</name>
    <name evidence="3" type="ORF">CRG98_001128</name>
</gene>
<reference evidence="2" key="2">
    <citation type="submission" date="2017-06" db="EMBL/GenBank/DDBJ databases">
        <title>The pomegranate genome and the genomics of punicalagin biosynthesis.</title>
        <authorList>
            <person name="Xu C."/>
        </authorList>
    </citation>
    <scope>NUCLEOTIDE SEQUENCE [LARGE SCALE GENOMIC DNA]</scope>
    <source>
        <tissue evidence="2">Fresh leaf</tissue>
    </source>
</reference>
<evidence type="ECO:0000313" key="4">
    <source>
        <dbReference type="Proteomes" id="UP000197138"/>
    </source>
</evidence>
<keyword evidence="5" id="KW-1185">Reference proteome</keyword>
<evidence type="ECO:0000313" key="5">
    <source>
        <dbReference type="Proteomes" id="UP000233551"/>
    </source>
</evidence>
<evidence type="ECO:0000313" key="3">
    <source>
        <dbReference type="EMBL" id="PKI78488.1"/>
    </source>
</evidence>
<dbReference type="Proteomes" id="UP000233551">
    <property type="component" value="Unassembled WGS sequence"/>
</dbReference>
<evidence type="ECO:0000313" key="2">
    <source>
        <dbReference type="EMBL" id="OWM63041.1"/>
    </source>
</evidence>
<feature type="region of interest" description="Disordered" evidence="1">
    <location>
        <begin position="1"/>
        <end position="23"/>
    </location>
</feature>
<comment type="caution">
    <text evidence="2">The sequence shown here is derived from an EMBL/GenBank/DDBJ whole genome shotgun (WGS) entry which is preliminary data.</text>
</comment>
<protein>
    <submittedName>
        <fullName evidence="2">Uncharacterized protein</fullName>
    </submittedName>
</protein>
<dbReference type="EMBL" id="PGOL01000047">
    <property type="protein sequence ID" value="PKI78488.1"/>
    <property type="molecule type" value="Genomic_DNA"/>
</dbReference>
<reference evidence="4" key="1">
    <citation type="journal article" date="2017" name="Plant J.">
        <title>The pomegranate (Punica granatum L.) genome and the genomics of punicalagin biosynthesis.</title>
        <authorList>
            <person name="Qin G."/>
            <person name="Xu C."/>
            <person name="Ming R."/>
            <person name="Tang H."/>
            <person name="Guyot R."/>
            <person name="Kramer E.M."/>
            <person name="Hu Y."/>
            <person name="Yi X."/>
            <person name="Qi Y."/>
            <person name="Xu X."/>
            <person name="Gao Z."/>
            <person name="Pan H."/>
            <person name="Jian J."/>
            <person name="Tian Y."/>
            <person name="Yue Z."/>
            <person name="Xu Y."/>
        </authorList>
    </citation>
    <scope>NUCLEOTIDE SEQUENCE [LARGE SCALE GENOMIC DNA]</scope>
    <source>
        <strain evidence="4">cv. Dabenzi</strain>
    </source>
</reference>